<comment type="similarity">
    <text evidence="1">Belongs to the catalase family.</text>
</comment>
<sequence length="771" mass="85863">MSQSNPMSTLANGQPSEKPGSVQQVRYGKSNGGLIVLSDTQTIEVLAHFARERIPERSVHAKAAGAFGVFEVLEDISHLTDADFLTGVGKKTRLLTRLSTVGGEKGSSDTVRDVRGWATKLYTEEGIQDFVFNDLPVFFIRDPIKFPSMNRSHKRHPQTNVPDNTMFWDFHLNNPEGCHALMHLFGQRGIPASLRNINGFSVHTYTLNKADGSYVYVKWHFRPDDGIKTMDADTAQRLAGSEPDYHVKDLFKAIERGDYPSWGVYIQVMQPEEVKDAPIDVFDDTYTWPFEKYPLRLVGRITLTQNLNNYFQDLEQACFSPSNMVPGIGPSADPVLQARMFSYPDAHRYRVGPNYFQLPCNKPINKVYAPYVRDGPGTINGNYGGDPDYVGSEIRPVSVSKRVQVPTHEDWSGHVTAFATEITDKDFEQPRTLWKIICNEPKGKEQFLHNILPTLQDIPDKMKNQVIDLSSLIQSLEFTGYGYIDEVGSCGSDWTEVTPDPPPVIPMLPVKQLTSAIERTGAPEPVIKSWKDQVDSGSCEAAMAFLVSLLPNLKRFCVTENWNTGESFLGIMLHVALCSPRQKSSQCSLPRFEFLDAPIVMLDEMATAFLEVRNSLEELVVNAEAAVSIGEMEHPHIDHQGSLARLGSMHKLKALKVPWTFLLGTEYLSTDRSMGPAIPTSLERLRLIGFQLFEEEFSGDKDEAIISTLKADLERGALSHAKSLTSLCLPGSVYAKGTCASCKDSIIELGARFNLEIDSRPSYLDKAGLGP</sequence>
<comment type="caution">
    <text evidence="6">The sequence shown here is derived from an EMBL/GenBank/DDBJ whole genome shotgun (WGS) entry which is preliminary data.</text>
</comment>
<keyword evidence="2" id="KW-0560">Oxidoreductase</keyword>
<dbReference type="GO" id="GO:0005777">
    <property type="term" value="C:peroxisome"/>
    <property type="evidence" value="ECO:0007669"/>
    <property type="project" value="TreeGrafter"/>
</dbReference>
<dbReference type="Gene3D" id="2.40.180.10">
    <property type="entry name" value="Catalase core domain"/>
    <property type="match status" value="1"/>
</dbReference>
<dbReference type="GO" id="GO:0020037">
    <property type="term" value="F:heme binding"/>
    <property type="evidence" value="ECO:0007669"/>
    <property type="project" value="InterPro"/>
</dbReference>
<dbReference type="Pfam" id="PF00199">
    <property type="entry name" value="Catalase"/>
    <property type="match status" value="1"/>
</dbReference>
<dbReference type="PROSITE" id="PS00438">
    <property type="entry name" value="CATALASE_2"/>
    <property type="match status" value="1"/>
</dbReference>
<evidence type="ECO:0000256" key="4">
    <source>
        <dbReference type="SAM" id="MobiDB-lite"/>
    </source>
</evidence>
<dbReference type="SMART" id="SM01060">
    <property type="entry name" value="Catalase"/>
    <property type="match status" value="1"/>
</dbReference>
<dbReference type="AlphaFoldDB" id="A0A8H4KXG0"/>
<comment type="function">
    <text evidence="3">Catalyzes the degradation of hydrogen peroxide (H(2)O(2)) generated by peroxisomal oxidases to water and oxygen, thereby protecting cells from the toxic effects of hydrogen peroxide.</text>
</comment>
<evidence type="ECO:0000313" key="7">
    <source>
        <dbReference type="Proteomes" id="UP000605986"/>
    </source>
</evidence>
<evidence type="ECO:0000259" key="5">
    <source>
        <dbReference type="SMART" id="SM01060"/>
    </source>
</evidence>
<reference evidence="6" key="1">
    <citation type="submission" date="2020-01" db="EMBL/GenBank/DDBJ databases">
        <title>Identification and distribution of gene clusters putatively required for synthesis of sphingolipid metabolism inhibitors in phylogenetically diverse species of the filamentous fungus Fusarium.</title>
        <authorList>
            <person name="Kim H.-S."/>
            <person name="Busman M."/>
            <person name="Brown D.W."/>
            <person name="Divon H."/>
            <person name="Uhlig S."/>
            <person name="Proctor R.H."/>
        </authorList>
    </citation>
    <scope>NUCLEOTIDE SEQUENCE</scope>
    <source>
        <strain evidence="6">NRRL 53441</strain>
    </source>
</reference>
<dbReference type="InterPro" id="IPR024708">
    <property type="entry name" value="Catalase_AS"/>
</dbReference>
<dbReference type="Proteomes" id="UP000605986">
    <property type="component" value="Unassembled WGS sequence"/>
</dbReference>
<dbReference type="InterPro" id="IPR002226">
    <property type="entry name" value="Catalase_haem_BS"/>
</dbReference>
<evidence type="ECO:0000256" key="1">
    <source>
        <dbReference type="ARBA" id="ARBA00005329"/>
    </source>
</evidence>
<dbReference type="PROSITE" id="PS51402">
    <property type="entry name" value="CATALASE_3"/>
    <property type="match status" value="1"/>
</dbReference>
<proteinExistence type="inferred from homology"/>
<dbReference type="CDD" id="cd08157">
    <property type="entry name" value="catalase_fungal"/>
    <property type="match status" value="1"/>
</dbReference>
<accession>A0A8H4KXG0</accession>
<feature type="compositionally biased region" description="Polar residues" evidence="4">
    <location>
        <begin position="1"/>
        <end position="15"/>
    </location>
</feature>
<dbReference type="GO" id="GO:0042542">
    <property type="term" value="P:response to hydrogen peroxide"/>
    <property type="evidence" value="ECO:0007669"/>
    <property type="project" value="TreeGrafter"/>
</dbReference>
<dbReference type="EMBL" id="JAADJG010000008">
    <property type="protein sequence ID" value="KAF4457880.1"/>
    <property type="molecule type" value="Genomic_DNA"/>
</dbReference>
<dbReference type="InterPro" id="IPR018028">
    <property type="entry name" value="Catalase"/>
</dbReference>
<gene>
    <name evidence="6" type="ORF">F53441_233</name>
</gene>
<dbReference type="PANTHER" id="PTHR11465:SF26">
    <property type="entry name" value="CATALASE 2"/>
    <property type="match status" value="1"/>
</dbReference>
<dbReference type="OrthoDB" id="6880011at2759"/>
<feature type="domain" description="Catalase core" evidence="5">
    <location>
        <begin position="9"/>
        <end position="398"/>
    </location>
</feature>
<evidence type="ECO:0000256" key="3">
    <source>
        <dbReference type="RuleBase" id="RU004142"/>
    </source>
</evidence>
<dbReference type="InterPro" id="IPR011614">
    <property type="entry name" value="Catalase_core"/>
</dbReference>
<dbReference type="PROSITE" id="PS00437">
    <property type="entry name" value="CATALASE_1"/>
    <property type="match status" value="1"/>
</dbReference>
<dbReference type="PANTHER" id="PTHR11465">
    <property type="entry name" value="CATALASE"/>
    <property type="match status" value="1"/>
</dbReference>
<dbReference type="GO" id="GO:0004096">
    <property type="term" value="F:catalase activity"/>
    <property type="evidence" value="ECO:0007669"/>
    <property type="project" value="InterPro"/>
</dbReference>
<organism evidence="6 7">
    <name type="scientific">Fusarium austroafricanum</name>
    <dbReference type="NCBI Taxonomy" id="2364996"/>
    <lineage>
        <taxon>Eukaryota</taxon>
        <taxon>Fungi</taxon>
        <taxon>Dikarya</taxon>
        <taxon>Ascomycota</taxon>
        <taxon>Pezizomycotina</taxon>
        <taxon>Sordariomycetes</taxon>
        <taxon>Hypocreomycetidae</taxon>
        <taxon>Hypocreales</taxon>
        <taxon>Nectriaceae</taxon>
        <taxon>Fusarium</taxon>
        <taxon>Fusarium concolor species complex</taxon>
    </lineage>
</organism>
<dbReference type="GO" id="GO:0042744">
    <property type="term" value="P:hydrogen peroxide catabolic process"/>
    <property type="evidence" value="ECO:0007669"/>
    <property type="project" value="UniProtKB-KW"/>
</dbReference>
<keyword evidence="7" id="KW-1185">Reference proteome</keyword>
<evidence type="ECO:0000256" key="2">
    <source>
        <dbReference type="ARBA" id="ARBA00023324"/>
    </source>
</evidence>
<keyword evidence="2" id="KW-0575">Peroxidase</keyword>
<name>A0A8H4KXG0_9HYPO</name>
<feature type="region of interest" description="Disordered" evidence="4">
    <location>
        <begin position="1"/>
        <end position="23"/>
    </location>
</feature>
<dbReference type="SUPFAM" id="SSF56634">
    <property type="entry name" value="Heme-dependent catalase-like"/>
    <property type="match status" value="1"/>
</dbReference>
<protein>
    <submittedName>
        <fullName evidence="6">Putative catalase isozyme P</fullName>
    </submittedName>
</protein>
<dbReference type="PRINTS" id="PR00067">
    <property type="entry name" value="CATALASE"/>
</dbReference>
<dbReference type="InterPro" id="IPR020835">
    <property type="entry name" value="Catalase_sf"/>
</dbReference>
<dbReference type="GO" id="GO:0005739">
    <property type="term" value="C:mitochondrion"/>
    <property type="evidence" value="ECO:0007669"/>
    <property type="project" value="TreeGrafter"/>
</dbReference>
<keyword evidence="2" id="KW-0376">Hydrogen peroxide</keyword>
<evidence type="ECO:0000313" key="6">
    <source>
        <dbReference type="EMBL" id="KAF4457880.1"/>
    </source>
</evidence>